<dbReference type="AlphaFoldDB" id="A0A6C0BTX2"/>
<evidence type="ECO:0000313" key="1">
    <source>
        <dbReference type="EMBL" id="QHS95530.1"/>
    </source>
</evidence>
<dbReference type="EMBL" id="MN739253">
    <property type="protein sequence ID" value="QHS95530.1"/>
    <property type="molecule type" value="Genomic_DNA"/>
</dbReference>
<accession>A0A6C0BTX2</accession>
<organism evidence="1">
    <name type="scientific">viral metagenome</name>
    <dbReference type="NCBI Taxonomy" id="1070528"/>
    <lineage>
        <taxon>unclassified sequences</taxon>
        <taxon>metagenomes</taxon>
        <taxon>organismal metagenomes</taxon>
    </lineage>
</organism>
<protein>
    <submittedName>
        <fullName evidence="1">Uncharacterized protein</fullName>
    </submittedName>
</protein>
<sequence length="192" mass="21418">MSFSVSNYTFDNLSRLGDDAYDISERNLQNNRFNSHMTSNYYPCAMEKPISFALNQPNVFYNGGFIGGCNIDADSNLRIGSIQTAPTSKISLQQRPFATVPYVGRGAPKPVLEARIQQGDYIRNRKSCGTIADTAVHQRHYTPLVPSLQATISNAANLVEEAAHSDWIRGGIPTRSIIKDQDYKEKHMPGRF</sequence>
<reference evidence="1" key="1">
    <citation type="journal article" date="2020" name="Nature">
        <title>Giant virus diversity and host interactions through global metagenomics.</title>
        <authorList>
            <person name="Schulz F."/>
            <person name="Roux S."/>
            <person name="Paez-Espino D."/>
            <person name="Jungbluth S."/>
            <person name="Walsh D.A."/>
            <person name="Denef V.J."/>
            <person name="McMahon K.D."/>
            <person name="Konstantinidis K.T."/>
            <person name="Eloe-Fadrosh E.A."/>
            <person name="Kyrpides N.C."/>
            <person name="Woyke T."/>
        </authorList>
    </citation>
    <scope>NUCLEOTIDE SEQUENCE</scope>
    <source>
        <strain evidence="1">GVMAG-M-3300018868-6</strain>
    </source>
</reference>
<name>A0A6C0BTX2_9ZZZZ</name>
<proteinExistence type="predicted"/>